<evidence type="ECO:0000313" key="2">
    <source>
        <dbReference type="WBParaSite" id="ES5_v2.g28436.t1"/>
    </source>
</evidence>
<dbReference type="Proteomes" id="UP000887579">
    <property type="component" value="Unplaced"/>
</dbReference>
<accession>A0AC34GFN8</accession>
<dbReference type="WBParaSite" id="ES5_v2.g28436.t1">
    <property type="protein sequence ID" value="ES5_v2.g28436.t1"/>
    <property type="gene ID" value="ES5_v2.g28436"/>
</dbReference>
<reference evidence="2" key="1">
    <citation type="submission" date="2022-11" db="UniProtKB">
        <authorList>
            <consortium name="WormBaseParasite"/>
        </authorList>
    </citation>
    <scope>IDENTIFICATION</scope>
</reference>
<proteinExistence type="predicted"/>
<sequence>QRLDTGIIPTPWWFTSECEQQLLSIGEDGKIPSSIKPEASTPDSTIAELTEEQLRTRLKTQLEYYFSRENLNQDRYLRSQMDNDQYVPIQYIQTYRENLNQDRYLRSQMDNDQYVPIQVVASFPKISHLTSDQDLIISVLKESINVQVDESNTKVRAAHRRCTLLLREIPEFTDEREVKSMFIGCPPYTSLKYGLNNS</sequence>
<organism evidence="1 2">
    <name type="scientific">Panagrolaimus sp. ES5</name>
    <dbReference type="NCBI Taxonomy" id="591445"/>
    <lineage>
        <taxon>Eukaryota</taxon>
        <taxon>Metazoa</taxon>
        <taxon>Ecdysozoa</taxon>
        <taxon>Nematoda</taxon>
        <taxon>Chromadorea</taxon>
        <taxon>Rhabditida</taxon>
        <taxon>Tylenchina</taxon>
        <taxon>Panagrolaimomorpha</taxon>
        <taxon>Panagrolaimoidea</taxon>
        <taxon>Panagrolaimidae</taxon>
        <taxon>Panagrolaimus</taxon>
    </lineage>
</organism>
<name>A0AC34GFN8_9BILA</name>
<evidence type="ECO:0000313" key="1">
    <source>
        <dbReference type="Proteomes" id="UP000887579"/>
    </source>
</evidence>
<protein>
    <submittedName>
        <fullName evidence="2">HTH La-type RNA-binding domain-containing protein</fullName>
    </submittedName>
</protein>